<gene>
    <name evidence="3" type="ORF">RNC47_18595</name>
</gene>
<protein>
    <submittedName>
        <fullName evidence="3">SRPBCC family protein</fullName>
    </submittedName>
</protein>
<evidence type="ECO:0000259" key="2">
    <source>
        <dbReference type="Pfam" id="PF08327"/>
    </source>
</evidence>
<dbReference type="InterPro" id="IPR013538">
    <property type="entry name" value="ASHA1/2-like_C"/>
</dbReference>
<dbReference type="Proteomes" id="UP001183420">
    <property type="component" value="Unassembled WGS sequence"/>
</dbReference>
<reference evidence="4" key="1">
    <citation type="submission" date="2023-07" db="EMBL/GenBank/DDBJ databases">
        <title>30 novel species of actinomycetes from the DSMZ collection.</title>
        <authorList>
            <person name="Nouioui I."/>
        </authorList>
    </citation>
    <scope>NUCLEOTIDE SEQUENCE [LARGE SCALE GENOMIC DNA]</scope>
    <source>
        <strain evidence="4">DSM 44918</strain>
    </source>
</reference>
<accession>A0ABU2LRX9</accession>
<keyword evidence="4" id="KW-1185">Reference proteome</keyword>
<evidence type="ECO:0000313" key="4">
    <source>
        <dbReference type="Proteomes" id="UP001183420"/>
    </source>
</evidence>
<dbReference type="InterPro" id="IPR023393">
    <property type="entry name" value="START-like_dom_sf"/>
</dbReference>
<dbReference type="Pfam" id="PF08327">
    <property type="entry name" value="AHSA1"/>
    <property type="match status" value="1"/>
</dbReference>
<proteinExistence type="inferred from homology"/>
<evidence type="ECO:0000256" key="1">
    <source>
        <dbReference type="ARBA" id="ARBA00006817"/>
    </source>
</evidence>
<dbReference type="Gene3D" id="3.30.530.20">
    <property type="match status" value="1"/>
</dbReference>
<dbReference type="CDD" id="cd08899">
    <property type="entry name" value="SRPBCC_CalC_Aha1-like_6"/>
    <property type="match status" value="1"/>
</dbReference>
<feature type="domain" description="Activator of Hsp90 ATPase homologue 1/2-like C-terminal" evidence="2">
    <location>
        <begin position="35"/>
        <end position="144"/>
    </location>
</feature>
<name>A0ABU2LRX9_9ACTN</name>
<comment type="caution">
    <text evidence="3">The sequence shown here is derived from an EMBL/GenBank/DDBJ whole genome shotgun (WGS) entry which is preliminary data.</text>
</comment>
<comment type="similarity">
    <text evidence="1">Belongs to the AHA1 family.</text>
</comment>
<dbReference type="RefSeq" id="WP_311600175.1">
    <property type="nucleotide sequence ID" value="NZ_JAVREM010000023.1"/>
</dbReference>
<dbReference type="SUPFAM" id="SSF55961">
    <property type="entry name" value="Bet v1-like"/>
    <property type="match status" value="1"/>
</dbReference>
<sequence>MSEIADRINAVHRELGKKRIPAGEGTTVLLRRGYAAPIEDVWDACTDPERLARWFLPVTGDLRLGGSYQLKGNARGEILHCEPPRLLRVTWVFGENTTDKDISEVELRLAPGEDGETILELEHAAVVPAEFWKKFGPGATGVGWDGGLLGLDHHLRGEDLDPATWHDRPEAREFNTLSAQAWGAAHAASGADPAEVAAATAATTEFYAPAGDAPQ</sequence>
<dbReference type="EMBL" id="JAVREM010000023">
    <property type="protein sequence ID" value="MDT0320349.1"/>
    <property type="molecule type" value="Genomic_DNA"/>
</dbReference>
<evidence type="ECO:0000313" key="3">
    <source>
        <dbReference type="EMBL" id="MDT0320349.1"/>
    </source>
</evidence>
<organism evidence="3 4">
    <name type="scientific">Streptomyces millisiae</name>
    <dbReference type="NCBI Taxonomy" id="3075542"/>
    <lineage>
        <taxon>Bacteria</taxon>
        <taxon>Bacillati</taxon>
        <taxon>Actinomycetota</taxon>
        <taxon>Actinomycetes</taxon>
        <taxon>Kitasatosporales</taxon>
        <taxon>Streptomycetaceae</taxon>
        <taxon>Streptomyces</taxon>
    </lineage>
</organism>